<evidence type="ECO:0000256" key="1">
    <source>
        <dbReference type="ARBA" id="ARBA00004447"/>
    </source>
</evidence>
<evidence type="ECO:0000256" key="6">
    <source>
        <dbReference type="ARBA" id="ARBA00022692"/>
    </source>
</evidence>
<keyword evidence="9 19" id="KW-0333">Golgi apparatus</keyword>
<evidence type="ECO:0000256" key="5">
    <source>
        <dbReference type="ARBA" id="ARBA00022679"/>
    </source>
</evidence>
<name>A0A8D2JHT6_VARKO</name>
<evidence type="ECO:0000256" key="8">
    <source>
        <dbReference type="ARBA" id="ARBA00022989"/>
    </source>
</evidence>
<keyword evidence="7" id="KW-0735">Signal-anchor</keyword>
<dbReference type="PANTHER" id="PTHR11929">
    <property type="entry name" value="ALPHA- 1,3 -FUCOSYLTRANSFERASE"/>
    <property type="match status" value="1"/>
</dbReference>
<dbReference type="Pfam" id="PF17039">
    <property type="entry name" value="Glyco_tran_10_N"/>
    <property type="match status" value="1"/>
</dbReference>
<keyword evidence="5 19" id="KW-0808">Transferase</keyword>
<evidence type="ECO:0000256" key="17">
    <source>
        <dbReference type="ARBA" id="ARBA00036481"/>
    </source>
</evidence>
<evidence type="ECO:0000256" key="18">
    <source>
        <dbReference type="ARBA" id="ARBA00036928"/>
    </source>
</evidence>
<feature type="transmembrane region" description="Helical" evidence="19">
    <location>
        <begin position="19"/>
        <end position="38"/>
    </location>
</feature>
<reference evidence="22" key="1">
    <citation type="submission" date="2025-08" db="UniProtKB">
        <authorList>
            <consortium name="Ensembl"/>
        </authorList>
    </citation>
    <scope>IDENTIFICATION</scope>
</reference>
<feature type="domain" description="Fucosyltransferase C-terminal" evidence="20">
    <location>
        <begin position="190"/>
        <end position="366"/>
    </location>
</feature>
<dbReference type="OMA" id="ESRYQTW"/>
<evidence type="ECO:0000256" key="2">
    <source>
        <dbReference type="ARBA" id="ARBA00004922"/>
    </source>
</evidence>
<proteinExistence type="inferred from homology"/>
<dbReference type="PANTHER" id="PTHR11929:SF11">
    <property type="entry name" value="4-GALACTOSYL-N-ACETYLGLUCOSAMINIDE 3-ALPHA-L-FUCOSYLTRANSFERASE FUT5"/>
    <property type="match status" value="1"/>
</dbReference>
<keyword evidence="4 19" id="KW-0328">Glycosyltransferase</keyword>
<comment type="pathway">
    <text evidence="2">Protein modification; protein glycosylation.</text>
</comment>
<evidence type="ECO:0000256" key="4">
    <source>
        <dbReference type="ARBA" id="ARBA00022676"/>
    </source>
</evidence>
<keyword evidence="12" id="KW-0325">Glycoprotein</keyword>
<comment type="similarity">
    <text evidence="3 19">Belongs to the glycosyltransferase 10 family.</text>
</comment>
<sequence>LPPCAQCLPRGWWPRFRKLPFILLLVAIGAISFTYVRITSRTDSSFSTAPMPAPRNLPWDQSGAPKGSSGLTILLWTWPYGIRVAIENCTEVLGVADCFFTADRKWYPKADAVLVHHYDVYRNAAKLPQDPRPPSQRWIWYSPEPPSKHPVPTFMDNLFNLTMSYRRDSDIFAPYGWLEALDQLQEVIIPPKSKLVAWVVSNWKPSYVQPRIKYYEELKKHISVDVYGRGHQPLPGNKLLSTLSQYKFYLAFENSQHEDYITEKVWRNALLSGTVPVVLGPSRKSYERCLPPDSFIHIDDFPGPQELAGFLHELDGNTTRYASYFQWRSWLKPVHYKSWGYQFCKACRALQELPPMYRAVPELSKWFR</sequence>
<dbReference type="Proteomes" id="UP000694545">
    <property type="component" value="Unplaced"/>
</dbReference>
<dbReference type="Ensembl" id="ENSVKKT00000012408.1">
    <property type="protein sequence ID" value="ENSVKKP00000012121.1"/>
    <property type="gene ID" value="ENSVKKG00000008423.1"/>
</dbReference>
<keyword evidence="10" id="KW-0443">Lipid metabolism</keyword>
<evidence type="ECO:0000256" key="9">
    <source>
        <dbReference type="ARBA" id="ARBA00023034"/>
    </source>
</evidence>
<dbReference type="GO" id="GO:0017060">
    <property type="term" value="F:3-galactosyl-N-acetylglucosaminide 4-alpha-L-fucosyltransferase activity"/>
    <property type="evidence" value="ECO:0007669"/>
    <property type="project" value="UniProtKB-EC"/>
</dbReference>
<evidence type="ECO:0000256" key="12">
    <source>
        <dbReference type="ARBA" id="ARBA00023180"/>
    </source>
</evidence>
<dbReference type="UniPathway" id="UPA00378"/>
<evidence type="ECO:0000256" key="10">
    <source>
        <dbReference type="ARBA" id="ARBA00023098"/>
    </source>
</evidence>
<dbReference type="SUPFAM" id="SSF53756">
    <property type="entry name" value="UDP-Glycosyltransferase/glycogen phosphorylase"/>
    <property type="match status" value="1"/>
</dbReference>
<evidence type="ECO:0000256" key="16">
    <source>
        <dbReference type="ARBA" id="ARBA00036468"/>
    </source>
</evidence>
<keyword evidence="11 19" id="KW-0472">Membrane</keyword>
<reference evidence="22" key="2">
    <citation type="submission" date="2025-09" db="UniProtKB">
        <authorList>
            <consortium name="Ensembl"/>
        </authorList>
    </citation>
    <scope>IDENTIFICATION</scope>
</reference>
<dbReference type="FunFam" id="3.40.50.11660:FF:000001">
    <property type="entry name" value="alpha-(1,3)-fucosyltransferase 9"/>
    <property type="match status" value="1"/>
</dbReference>
<evidence type="ECO:0000256" key="15">
    <source>
        <dbReference type="ARBA" id="ARBA00036273"/>
    </source>
</evidence>
<dbReference type="GO" id="GO:0006629">
    <property type="term" value="P:lipid metabolic process"/>
    <property type="evidence" value="ECO:0007669"/>
    <property type="project" value="UniProtKB-KW"/>
</dbReference>
<keyword evidence="23" id="KW-1185">Reference proteome</keyword>
<dbReference type="InterPro" id="IPR055270">
    <property type="entry name" value="Glyco_tran_10_C"/>
</dbReference>
<comment type="catalytic activity">
    <reaction evidence="13">
        <text>a beta-D-galactosyl-(1-&gt;4)-N-acetyl-beta-D-glucosaminyl derivative + GDP-beta-L-fucose = a beta-D-galactosyl-(1-&gt;4)-[alpha-L-fucosyl-(1-&gt;3)]-N-acetyl-beta-D-glucosaminyl derivative + GDP + H(+)</text>
        <dbReference type="Rhea" id="RHEA:14257"/>
        <dbReference type="ChEBI" id="CHEBI:15378"/>
        <dbReference type="ChEBI" id="CHEBI:57273"/>
        <dbReference type="ChEBI" id="CHEBI:58189"/>
        <dbReference type="ChEBI" id="CHEBI:133507"/>
        <dbReference type="ChEBI" id="CHEBI:137941"/>
        <dbReference type="EC" id="2.4.1.152"/>
    </reaction>
    <physiologicalReaction direction="left-to-right" evidence="13">
        <dbReference type="Rhea" id="RHEA:14258"/>
    </physiologicalReaction>
</comment>
<evidence type="ECO:0000256" key="11">
    <source>
        <dbReference type="ARBA" id="ARBA00023136"/>
    </source>
</evidence>
<evidence type="ECO:0000256" key="14">
    <source>
        <dbReference type="ARBA" id="ARBA00036052"/>
    </source>
</evidence>
<dbReference type="EC" id="2.4.1.-" evidence="19"/>
<dbReference type="GO" id="GO:0017083">
    <property type="term" value="F:4-galactosyl-N-acetylglucosaminide 3-alpha-L-fucosyltransferase activity"/>
    <property type="evidence" value="ECO:0007669"/>
    <property type="project" value="UniProtKB-EC"/>
</dbReference>
<comment type="catalytic activity">
    <reaction evidence="16">
        <text>an alpha-Neu5Ac-(2-&gt;3)-beta-D-Gal-(1-&gt;3)-D-GlcNAc derivative + GDP-beta-L-fucose = an alpha-Neu5Ac-(2-&gt;3)-beta-D-Gal-(1-&gt;3)-[alpha-L-Fuc-(1-&gt;4)]-beta-D-GlcNAc derivative + GDP + H(+)</text>
        <dbReference type="Rhea" id="RHEA:62904"/>
        <dbReference type="ChEBI" id="CHEBI:15378"/>
        <dbReference type="ChEBI" id="CHEBI:57273"/>
        <dbReference type="ChEBI" id="CHEBI:58189"/>
        <dbReference type="ChEBI" id="CHEBI:146021"/>
        <dbReference type="ChEBI" id="CHEBI:146022"/>
    </reaction>
    <physiologicalReaction direction="left-to-right" evidence="16">
        <dbReference type="Rhea" id="RHEA:62905"/>
    </physiologicalReaction>
</comment>
<comment type="subcellular location">
    <subcellularLocation>
        <location evidence="1 19">Golgi apparatus</location>
        <location evidence="1 19">Golgi stack membrane</location>
        <topology evidence="1 19">Single-pass type II membrane protein</topology>
    </subcellularLocation>
</comment>
<dbReference type="AlphaFoldDB" id="A0A8D2JHT6"/>
<evidence type="ECO:0000256" key="7">
    <source>
        <dbReference type="ARBA" id="ARBA00022968"/>
    </source>
</evidence>
<dbReference type="GO" id="GO:0032580">
    <property type="term" value="C:Golgi cisterna membrane"/>
    <property type="evidence" value="ECO:0007669"/>
    <property type="project" value="UniProtKB-SubCell"/>
</dbReference>
<evidence type="ECO:0000256" key="3">
    <source>
        <dbReference type="ARBA" id="ARBA00008919"/>
    </source>
</evidence>
<comment type="catalytic activity">
    <reaction evidence="15">
        <text>a beta-D-galactosyl-(1-&gt;3)-N-acetyl-beta-D-glucosaminyl derivative + GDP-beta-L-fucose = a beta-D-galactosyl-(1-&gt;3)-[alpha-L-fucosyl-(1-&gt;4)]-N-acetyl-beta-D-glucosaminyl derivative + GDP + H(+)</text>
        <dbReference type="Rhea" id="RHEA:23628"/>
        <dbReference type="ChEBI" id="CHEBI:15378"/>
        <dbReference type="ChEBI" id="CHEBI:57273"/>
        <dbReference type="ChEBI" id="CHEBI:58189"/>
        <dbReference type="ChEBI" id="CHEBI:133506"/>
        <dbReference type="ChEBI" id="CHEBI:140304"/>
        <dbReference type="EC" id="2.4.1.65"/>
    </reaction>
    <physiologicalReaction direction="left-to-right" evidence="15">
        <dbReference type="Rhea" id="RHEA:23629"/>
    </physiologicalReaction>
</comment>
<dbReference type="InterPro" id="IPR031481">
    <property type="entry name" value="Glyco_tran_10_N"/>
</dbReference>
<dbReference type="Pfam" id="PF00852">
    <property type="entry name" value="Glyco_transf_10"/>
    <property type="match status" value="1"/>
</dbReference>
<dbReference type="InterPro" id="IPR038577">
    <property type="entry name" value="GT10-like_C_sf"/>
</dbReference>
<evidence type="ECO:0000259" key="20">
    <source>
        <dbReference type="Pfam" id="PF00852"/>
    </source>
</evidence>
<dbReference type="InterPro" id="IPR001503">
    <property type="entry name" value="Glyco_trans_10"/>
</dbReference>
<comment type="catalytic activity">
    <reaction evidence="14">
        <text>an alpha-Neu5Ac-(2-&gt;3)-beta-D-Gal-(1-&gt;4)-beta-D-GlcNAc-(1-&gt;3)-beta-D-Gal-(1-&gt;4)-[alpha-L-Fuc-(1-&gt;3)]-beta-D-GlcNAc derivative + GDP-beta-L-fucose = an alpha-Neu5Ac-(2-&gt;3)-beta-D-Gal-(1-&gt;4)-[alpha-L-Fuc-(1-&gt;3)]-beta-D-GlcNAc-(1-&gt;3)-beta-D-Gal-(1-&gt;4)-[alpha-L-Fuc-(1-&gt;3)]-beta-D-GlcNAc derivative + GDP + H(+)</text>
        <dbReference type="Rhea" id="RHEA:52864"/>
        <dbReference type="ChEBI" id="CHEBI:15378"/>
        <dbReference type="ChEBI" id="CHEBI:57273"/>
        <dbReference type="ChEBI" id="CHEBI:58189"/>
        <dbReference type="ChEBI" id="CHEBI:145342"/>
        <dbReference type="ChEBI" id="CHEBI:145343"/>
    </reaction>
    <physiologicalReaction direction="left-to-right" evidence="14">
        <dbReference type="Rhea" id="RHEA:52865"/>
    </physiologicalReaction>
</comment>
<accession>A0A8D2JHT6</accession>
<protein>
    <recommendedName>
        <fullName evidence="19">Fucosyltransferase</fullName>
        <ecNumber evidence="19">2.4.1.-</ecNumber>
    </recommendedName>
</protein>
<evidence type="ECO:0000313" key="22">
    <source>
        <dbReference type="Ensembl" id="ENSVKKP00000012121.1"/>
    </source>
</evidence>
<evidence type="ECO:0000256" key="13">
    <source>
        <dbReference type="ARBA" id="ARBA00029329"/>
    </source>
</evidence>
<gene>
    <name evidence="22" type="primary">LOC123017617</name>
</gene>
<comment type="catalytic activity">
    <reaction evidence="17">
        <text>an N-acetyl-alpha-neuraminyl-(2-&gt;3)-beta-D-galactosyl-(1-&gt;4)-N-acetyl-beta-D-glucosaminyl derivative + GDP-beta-L-fucose = an alpha-Neu5Ac-(2-&gt;3)-beta-D-Gal-(1-&gt;4)-[alpha-L-Fuc-(1-&gt;3)]-beta-D-GlcNAc derivative + GDP + H(+)</text>
        <dbReference type="Rhea" id="RHEA:56076"/>
        <dbReference type="ChEBI" id="CHEBI:15378"/>
        <dbReference type="ChEBI" id="CHEBI:57273"/>
        <dbReference type="ChEBI" id="CHEBI:58189"/>
        <dbReference type="ChEBI" id="CHEBI:136545"/>
        <dbReference type="ChEBI" id="CHEBI:139509"/>
    </reaction>
    <physiologicalReaction direction="left-to-right" evidence="17">
        <dbReference type="Rhea" id="RHEA:56077"/>
    </physiologicalReaction>
</comment>
<evidence type="ECO:0000256" key="19">
    <source>
        <dbReference type="RuleBase" id="RU003832"/>
    </source>
</evidence>
<evidence type="ECO:0000313" key="23">
    <source>
        <dbReference type="Proteomes" id="UP000694545"/>
    </source>
</evidence>
<feature type="domain" description="Fucosyltransferase N-terminal" evidence="21">
    <location>
        <begin position="71"/>
        <end position="176"/>
    </location>
</feature>
<evidence type="ECO:0000259" key="21">
    <source>
        <dbReference type="Pfam" id="PF17039"/>
    </source>
</evidence>
<keyword evidence="6 19" id="KW-0812">Transmembrane</keyword>
<organism evidence="22 23">
    <name type="scientific">Varanus komodoensis</name>
    <name type="common">Komodo dragon</name>
    <dbReference type="NCBI Taxonomy" id="61221"/>
    <lineage>
        <taxon>Eukaryota</taxon>
        <taxon>Metazoa</taxon>
        <taxon>Chordata</taxon>
        <taxon>Craniata</taxon>
        <taxon>Vertebrata</taxon>
        <taxon>Euteleostomi</taxon>
        <taxon>Lepidosauria</taxon>
        <taxon>Squamata</taxon>
        <taxon>Bifurcata</taxon>
        <taxon>Unidentata</taxon>
        <taxon>Episquamata</taxon>
        <taxon>Toxicofera</taxon>
        <taxon>Anguimorpha</taxon>
        <taxon>Paleoanguimorpha</taxon>
        <taxon>Varanoidea</taxon>
        <taxon>Varanidae</taxon>
        <taxon>Varanus</taxon>
    </lineage>
</organism>
<dbReference type="Gene3D" id="3.40.50.11660">
    <property type="entry name" value="Glycosyl transferase family 10, C-terminal domain"/>
    <property type="match status" value="1"/>
</dbReference>
<comment type="catalytic activity">
    <reaction evidence="18">
        <text>beta-D-galactosyl-(1-&gt;4)-N-acetyl-D-glucosamine + GDP-beta-L-fucose = beta-D-galactosyl-(1-&gt;4)-[alpha-L-fucosyl-(1-&gt;3)]-N-acetyl-D-glucosamine + GDP + H(+)</text>
        <dbReference type="Rhea" id="RHEA:62824"/>
        <dbReference type="ChEBI" id="CHEBI:15378"/>
        <dbReference type="ChEBI" id="CHEBI:57273"/>
        <dbReference type="ChEBI" id="CHEBI:58189"/>
        <dbReference type="ChEBI" id="CHEBI:60152"/>
        <dbReference type="ChEBI" id="CHEBI:62287"/>
    </reaction>
    <physiologicalReaction direction="left-to-right" evidence="18">
        <dbReference type="Rhea" id="RHEA:62825"/>
    </physiologicalReaction>
</comment>
<keyword evidence="8 19" id="KW-1133">Transmembrane helix</keyword>